<protein>
    <recommendedName>
        <fullName evidence="5">EPTP domain-containing protein</fullName>
    </recommendedName>
</protein>
<reference evidence="3 4" key="1">
    <citation type="journal article" date="2015" name="Int. J. Syst. Evol. Microbiol.">
        <title>Burkholderia monticola sp. nov., isolated from mountain soil.</title>
        <authorList>
            <person name="Baek I."/>
            <person name="Seo B."/>
            <person name="Lee I."/>
            <person name="Yi H."/>
            <person name="Chun J."/>
        </authorList>
    </citation>
    <scope>NUCLEOTIDE SEQUENCE [LARGE SCALE GENOMIC DNA]</scope>
    <source>
        <strain evidence="3 4">JC2948</strain>
    </source>
</reference>
<dbReference type="Proteomes" id="UP000075613">
    <property type="component" value="Unassembled WGS sequence"/>
</dbReference>
<dbReference type="SUPFAM" id="SSF50969">
    <property type="entry name" value="YVTN repeat-like/Quinoprotein amine dehydrogenase"/>
    <property type="match status" value="1"/>
</dbReference>
<dbReference type="OrthoDB" id="8437637at2"/>
<dbReference type="EMBL" id="LRBG01000031">
    <property type="protein sequence ID" value="KXU85392.1"/>
    <property type="molecule type" value="Genomic_DNA"/>
</dbReference>
<dbReference type="STRING" id="1399968.CI15_19645"/>
<comment type="caution">
    <text evidence="3">The sequence shown here is derived from an EMBL/GenBank/DDBJ whole genome shotgun (WGS) entry which is preliminary data.</text>
</comment>
<organism evidence="3 4">
    <name type="scientific">Paraburkholderia monticola</name>
    <dbReference type="NCBI Taxonomy" id="1399968"/>
    <lineage>
        <taxon>Bacteria</taxon>
        <taxon>Pseudomonadati</taxon>
        <taxon>Pseudomonadota</taxon>
        <taxon>Betaproteobacteria</taxon>
        <taxon>Burkholderiales</taxon>
        <taxon>Burkholderiaceae</taxon>
        <taxon>Paraburkholderia</taxon>
    </lineage>
</organism>
<gene>
    <name evidence="3" type="ORF">CI15_19645</name>
</gene>
<evidence type="ECO:0008006" key="5">
    <source>
        <dbReference type="Google" id="ProtNLM"/>
    </source>
</evidence>
<dbReference type="Pfam" id="PF03736">
    <property type="entry name" value="EPTP"/>
    <property type="match status" value="1"/>
</dbReference>
<evidence type="ECO:0000256" key="1">
    <source>
        <dbReference type="ARBA" id="ARBA00022729"/>
    </source>
</evidence>
<accession>A0A149PK53</accession>
<dbReference type="PROSITE" id="PS50912">
    <property type="entry name" value="EAR"/>
    <property type="match status" value="2"/>
</dbReference>
<name>A0A149PK53_9BURK</name>
<evidence type="ECO:0000313" key="4">
    <source>
        <dbReference type="Proteomes" id="UP000075613"/>
    </source>
</evidence>
<dbReference type="PANTHER" id="PTHR15261:SF4">
    <property type="entry name" value="THROMBOSPONDIN-TYPE LAMININ G DOMAIN AND EAR REPEAT-CONTAINING PROTEIN"/>
    <property type="match status" value="1"/>
</dbReference>
<evidence type="ECO:0000313" key="3">
    <source>
        <dbReference type="EMBL" id="KXU85392.1"/>
    </source>
</evidence>
<dbReference type="InterPro" id="IPR011044">
    <property type="entry name" value="Quino_amine_DH_bsu"/>
</dbReference>
<sequence>MSERILTPIQALATTGARALATWQLDDVRYLAVAQLARDIPGEPPHMNGGDSDIEAPLFRMEGERFVQFDAFQLSGGEDVEYFEIGARRFLTTAGIRQGRGPYDLNTQATLYEWRNGAWEPHQHFAAFAAKQWRAFAIGERQFLALAQGVTLDGVDATHPRSSRIFEWNGERFELFQTIDGLWGYDWNDFQHGDMHLLAYSDHVSGSAVMRWNGEQFVTLQRFEEKGGRTFRFFEADGECWMVHVNLLAHTTLYRFDGERFVETQQLGGPGGRELCLIESERGRYLVRVCFITGTPQAPVVERESQIFEWTGNTFALVETFDTSAATAAISFTEGGTRYLAVANSLSAEQRFGVASTLYRFDA</sequence>
<proteinExistence type="predicted"/>
<evidence type="ECO:0000256" key="2">
    <source>
        <dbReference type="ARBA" id="ARBA00022737"/>
    </source>
</evidence>
<dbReference type="InterPro" id="IPR005492">
    <property type="entry name" value="EPTP"/>
</dbReference>
<keyword evidence="2" id="KW-0677">Repeat</keyword>
<keyword evidence="4" id="KW-1185">Reference proteome</keyword>
<dbReference type="PANTHER" id="PTHR15261">
    <property type="entry name" value="THROMBOSPONDIN-TYPE LAMININ G DOMAIN AND EAR REPEAT-CONTAINING"/>
    <property type="match status" value="1"/>
</dbReference>
<dbReference type="GO" id="GO:0007165">
    <property type="term" value="P:signal transduction"/>
    <property type="evidence" value="ECO:0007669"/>
    <property type="project" value="TreeGrafter"/>
</dbReference>
<dbReference type="AlphaFoldDB" id="A0A149PK53"/>
<keyword evidence="1" id="KW-0732">Signal</keyword>
<dbReference type="InterPro" id="IPR009039">
    <property type="entry name" value="EAR"/>
</dbReference>